<dbReference type="Proteomes" id="UP000232196">
    <property type="component" value="Unassembled WGS sequence"/>
</dbReference>
<reference evidence="1 2" key="1">
    <citation type="submission" date="2017-07" db="EMBL/GenBank/DDBJ databases">
        <title>Leptospira spp. isolated from tropical soils.</title>
        <authorList>
            <person name="Thibeaux R."/>
            <person name="Iraola G."/>
            <person name="Ferres I."/>
            <person name="Bierque E."/>
            <person name="Girault D."/>
            <person name="Soupe-Gilbert M.-E."/>
            <person name="Picardeau M."/>
            <person name="Goarant C."/>
        </authorList>
    </citation>
    <scope>NUCLEOTIDE SEQUENCE [LARGE SCALE GENOMIC DNA]</scope>
    <source>
        <strain evidence="1 2">MCA1-C-A1</strain>
    </source>
</reference>
<evidence type="ECO:0000313" key="1">
    <source>
        <dbReference type="EMBL" id="PJZ26808.1"/>
    </source>
</evidence>
<name>A0A2M9XGJ0_9LEPT</name>
<organism evidence="1 2">
    <name type="scientific">Leptospira hartskeerlii</name>
    <dbReference type="NCBI Taxonomy" id="2023177"/>
    <lineage>
        <taxon>Bacteria</taxon>
        <taxon>Pseudomonadati</taxon>
        <taxon>Spirochaetota</taxon>
        <taxon>Spirochaetia</taxon>
        <taxon>Leptospirales</taxon>
        <taxon>Leptospiraceae</taxon>
        <taxon>Leptospira</taxon>
    </lineage>
</organism>
<keyword evidence="2" id="KW-1185">Reference proteome</keyword>
<comment type="caution">
    <text evidence="1">The sequence shown here is derived from an EMBL/GenBank/DDBJ whole genome shotgun (WGS) entry which is preliminary data.</text>
</comment>
<dbReference type="Gene3D" id="3.40.50.880">
    <property type="match status" value="1"/>
</dbReference>
<accession>A0A2M9XGJ0</accession>
<protein>
    <recommendedName>
        <fullName evidence="3">Thiamine biosynthesis protein ThiJ</fullName>
    </recommendedName>
</protein>
<dbReference type="InterPro" id="IPR032633">
    <property type="entry name" value="ThiJ-like"/>
</dbReference>
<evidence type="ECO:0008006" key="3">
    <source>
        <dbReference type="Google" id="ProtNLM"/>
    </source>
</evidence>
<evidence type="ECO:0000313" key="2">
    <source>
        <dbReference type="Proteomes" id="UP000232196"/>
    </source>
</evidence>
<dbReference type="PANTHER" id="PTHR43068">
    <property type="entry name" value="SLR1854 PROTEIN"/>
    <property type="match status" value="1"/>
</dbReference>
<dbReference type="PANTHER" id="PTHR43068:SF1">
    <property type="entry name" value="SLR1854 PROTEIN"/>
    <property type="match status" value="1"/>
</dbReference>
<sequence length="249" mass="27790">MKTVLIPIPQIDFDPTEVSVPWKVLKENGYKIIFATPSGTSGEADFRMVTGKGLGILSSFLRAKNDDVLLYRELEKSNEFLNPKKYESIKLDSFDVLLLPGGHAKGMRVYLESESLQNLVGNTFAEGKPVAAICHGVLLAARSKNPKTKKSSLYGLKTTGLLKSQELLAWNLTRAWLGDYYRTYPTPLQDEVISFLESSTDFQEGPMPIARDSFSNIKPGFSVLDKSYLSARWPGDAHKFARELPEFFG</sequence>
<dbReference type="OrthoDB" id="9792284at2"/>
<dbReference type="RefSeq" id="WP_100705605.1">
    <property type="nucleotide sequence ID" value="NZ_NPDL01000002.1"/>
</dbReference>
<dbReference type="EMBL" id="NPDN01000002">
    <property type="protein sequence ID" value="PJZ26808.1"/>
    <property type="molecule type" value="Genomic_DNA"/>
</dbReference>
<proteinExistence type="predicted"/>
<dbReference type="InterPro" id="IPR029062">
    <property type="entry name" value="Class_I_gatase-like"/>
</dbReference>
<dbReference type="AlphaFoldDB" id="A0A2M9XGJ0"/>
<dbReference type="SUPFAM" id="SSF52317">
    <property type="entry name" value="Class I glutamine amidotransferase-like"/>
    <property type="match status" value="1"/>
</dbReference>
<gene>
    <name evidence="1" type="ORF">CH357_04795</name>
</gene>
<dbReference type="Pfam" id="PF17124">
    <property type="entry name" value="ThiJ_like"/>
    <property type="match status" value="1"/>
</dbReference>